<comment type="caution">
    <text evidence="2">The sequence shown here is derived from an EMBL/GenBank/DDBJ whole genome shotgun (WGS) entry which is preliminary data.</text>
</comment>
<sequence length="206" mass="23044">MFEDEQISQDNLFEPEAAEGEAVDASYSRQELALRMLRHVHESLGYVMELLEQNETSNAKQQLAQLLSTKSVFMRQKDEAMGTRVLEGVFDGTNMVGEDGHVYPVPPNYASKSRLVEGDILKLTLQADGTHVFKQIRPIERRRIVGVLSYDEEAQVHVVTAEEVMYQVLPASISYHRGVVGDPVVLAIPKSGGSRWAAVETIMKKQ</sequence>
<name>A0A0G1SKW0_9BACT</name>
<evidence type="ECO:0000256" key="1">
    <source>
        <dbReference type="SAM" id="MobiDB-lite"/>
    </source>
</evidence>
<organism evidence="2 3">
    <name type="scientific">Candidatus Uhrbacteria bacterium GW2011_GWF2_46_218</name>
    <dbReference type="NCBI Taxonomy" id="1619001"/>
    <lineage>
        <taxon>Bacteria</taxon>
        <taxon>Candidatus Uhriibacteriota</taxon>
    </lineage>
</organism>
<reference evidence="2 3" key="1">
    <citation type="journal article" date="2015" name="Nature">
        <title>rRNA introns, odd ribosomes, and small enigmatic genomes across a large radiation of phyla.</title>
        <authorList>
            <person name="Brown C.T."/>
            <person name="Hug L.A."/>
            <person name="Thomas B.C."/>
            <person name="Sharon I."/>
            <person name="Castelle C.J."/>
            <person name="Singh A."/>
            <person name="Wilkins M.J."/>
            <person name="Williams K.H."/>
            <person name="Banfield J.F."/>
        </authorList>
    </citation>
    <scope>NUCLEOTIDE SEQUENCE [LARGE SCALE GENOMIC DNA]</scope>
</reference>
<keyword evidence="2" id="KW-0687">Ribonucleoprotein</keyword>
<protein>
    <submittedName>
        <fullName evidence="2">50S ribosomal protein L7/L12</fullName>
    </submittedName>
</protein>
<dbReference type="AlphaFoldDB" id="A0A0G1SKW0"/>
<evidence type="ECO:0000313" key="3">
    <source>
        <dbReference type="Proteomes" id="UP000034705"/>
    </source>
</evidence>
<proteinExistence type="predicted"/>
<dbReference type="EMBL" id="LCMG01000006">
    <property type="protein sequence ID" value="KKU33955.1"/>
    <property type="molecule type" value="Genomic_DNA"/>
</dbReference>
<feature type="region of interest" description="Disordered" evidence="1">
    <location>
        <begin position="1"/>
        <end position="20"/>
    </location>
</feature>
<dbReference type="GO" id="GO:0005840">
    <property type="term" value="C:ribosome"/>
    <property type="evidence" value="ECO:0007669"/>
    <property type="project" value="UniProtKB-KW"/>
</dbReference>
<gene>
    <name evidence="2" type="ORF">UX45_C0006G0007</name>
</gene>
<dbReference type="Proteomes" id="UP000034705">
    <property type="component" value="Unassembled WGS sequence"/>
</dbReference>
<evidence type="ECO:0000313" key="2">
    <source>
        <dbReference type="EMBL" id="KKU33955.1"/>
    </source>
</evidence>
<keyword evidence="2" id="KW-0689">Ribosomal protein</keyword>
<accession>A0A0G1SKW0</accession>